<evidence type="ECO:0000313" key="2">
    <source>
        <dbReference type="Proteomes" id="UP000001131"/>
    </source>
</evidence>
<reference evidence="1 2" key="1">
    <citation type="journal article" date="2007" name="J. Bacteriol.">
        <title>Genome-wide transcriptional changes in Streptococcus gordonii in response to competence signaling peptide.</title>
        <authorList>
            <person name="Vickerman M.M."/>
            <person name="Iobst S."/>
            <person name="Jesionowski A.M."/>
            <person name="Gill S.R."/>
        </authorList>
    </citation>
    <scope>NUCLEOTIDE SEQUENCE [LARGE SCALE GENOMIC DNA]</scope>
    <source>
        <strain evidence="2">Challis / ATCC 35105 / BCRC 15272 / CH1 / DL1 / V288</strain>
    </source>
</reference>
<gene>
    <name evidence="1" type="ordered locus">SGO_0550</name>
</gene>
<accession>A8AVQ6</accession>
<organism evidence="1 2">
    <name type="scientific">Streptococcus gordonii (strain Challis / ATCC 35105 / BCRC 15272 / CH1 / DL1 / V288)</name>
    <dbReference type="NCBI Taxonomy" id="467705"/>
    <lineage>
        <taxon>Bacteria</taxon>
        <taxon>Bacillati</taxon>
        <taxon>Bacillota</taxon>
        <taxon>Bacilli</taxon>
        <taxon>Lactobacillales</taxon>
        <taxon>Streptococcaceae</taxon>
        <taxon>Streptococcus</taxon>
    </lineage>
</organism>
<keyword evidence="2" id="KW-1185">Reference proteome</keyword>
<dbReference type="AlphaFoldDB" id="A8AVQ6"/>
<name>A8AVQ6_STRGC</name>
<proteinExistence type="predicted"/>
<dbReference type="Proteomes" id="UP000001131">
    <property type="component" value="Chromosome"/>
</dbReference>
<protein>
    <submittedName>
        <fullName evidence="1">Uncharacterized protein</fullName>
    </submittedName>
</protein>
<evidence type="ECO:0000313" key="1">
    <source>
        <dbReference type="EMBL" id="ABV10076.1"/>
    </source>
</evidence>
<dbReference type="HOGENOM" id="CLU_3158299_0_0_9"/>
<dbReference type="EMBL" id="CP000725">
    <property type="protein sequence ID" value="ABV10076.1"/>
    <property type="molecule type" value="Genomic_DNA"/>
</dbReference>
<sequence>MVRKGLKPNHTKEKSPKYLKKEQVCLFFLFLKTEKINLNQYEMTLFMI</sequence>
<dbReference type="STRING" id="467705.SGO_0550"/>
<dbReference type="KEGG" id="sgo:SGO_0550"/>